<dbReference type="Proteomes" id="UP001596055">
    <property type="component" value="Unassembled WGS sequence"/>
</dbReference>
<dbReference type="Gene3D" id="2.30.30.140">
    <property type="match status" value="1"/>
</dbReference>
<reference evidence="3" key="1">
    <citation type="journal article" date="2019" name="Int. J. Syst. Evol. Microbiol.">
        <title>The Global Catalogue of Microorganisms (GCM) 10K type strain sequencing project: providing services to taxonomists for standard genome sequencing and annotation.</title>
        <authorList>
            <consortium name="The Broad Institute Genomics Platform"/>
            <consortium name="The Broad Institute Genome Sequencing Center for Infectious Disease"/>
            <person name="Wu L."/>
            <person name="Ma J."/>
        </authorList>
    </citation>
    <scope>NUCLEOTIDE SEQUENCE [LARGE SCALE GENOMIC DNA]</scope>
    <source>
        <strain evidence="3">CGMCC 4.1799</strain>
    </source>
</reference>
<comment type="similarity">
    <text evidence="1">Belongs to the HupF/HypC family.</text>
</comment>
<dbReference type="RefSeq" id="WP_248154108.1">
    <property type="nucleotide sequence ID" value="NZ_JAKZAJ010000001.1"/>
</dbReference>
<sequence length="75" mass="8320">MCLAVPGRVISIEGDDPLTRQGRVDFGGVVKSVNLAYVPEVRPDDYVLVHVGFAITIVDAREAERVFEYLDMLEP</sequence>
<dbReference type="InterPro" id="IPR001109">
    <property type="entry name" value="Hydrogenase_HupF/HypC"/>
</dbReference>
<organism evidence="2 3">
    <name type="scientific">Marinobacter koreensis</name>
    <dbReference type="NCBI Taxonomy" id="335974"/>
    <lineage>
        <taxon>Bacteria</taxon>
        <taxon>Pseudomonadati</taxon>
        <taxon>Pseudomonadota</taxon>
        <taxon>Gammaproteobacteria</taxon>
        <taxon>Pseudomonadales</taxon>
        <taxon>Marinobacteraceae</taxon>
        <taxon>Marinobacter</taxon>
    </lineage>
</organism>
<protein>
    <submittedName>
        <fullName evidence="2">HypC/HybG/HupF family hydrogenase formation chaperone</fullName>
    </submittedName>
</protein>
<dbReference type="EMBL" id="JBHSNL010000001">
    <property type="protein sequence ID" value="MFC5544707.1"/>
    <property type="molecule type" value="Genomic_DNA"/>
</dbReference>
<name>A0ABW0RIV1_9GAMM</name>
<accession>A0ABW0RIV1</accession>
<dbReference type="PANTHER" id="PTHR35177">
    <property type="entry name" value="HYDROGENASE MATURATION FACTOR HYBG"/>
    <property type="match status" value="1"/>
</dbReference>
<dbReference type="PROSITE" id="PS01097">
    <property type="entry name" value="HUPF_HYPC"/>
    <property type="match status" value="1"/>
</dbReference>
<evidence type="ECO:0000256" key="1">
    <source>
        <dbReference type="ARBA" id="ARBA00006018"/>
    </source>
</evidence>
<dbReference type="PANTHER" id="PTHR35177:SF2">
    <property type="entry name" value="HYDROGENASE MATURATION FACTOR HYBG"/>
    <property type="match status" value="1"/>
</dbReference>
<dbReference type="SUPFAM" id="SSF159127">
    <property type="entry name" value="HupF/HypC-like"/>
    <property type="match status" value="1"/>
</dbReference>
<evidence type="ECO:0000313" key="3">
    <source>
        <dbReference type="Proteomes" id="UP001596055"/>
    </source>
</evidence>
<gene>
    <name evidence="2" type="ORF">ACFPQA_06580</name>
</gene>
<proteinExistence type="inferred from homology"/>
<dbReference type="InterPro" id="IPR019812">
    <property type="entry name" value="Hydgase_assmbl_chp_CS"/>
</dbReference>
<evidence type="ECO:0000313" key="2">
    <source>
        <dbReference type="EMBL" id="MFC5544707.1"/>
    </source>
</evidence>
<dbReference type="NCBIfam" id="TIGR00074">
    <property type="entry name" value="hypC_hupF"/>
    <property type="match status" value="1"/>
</dbReference>
<dbReference type="PRINTS" id="PR00445">
    <property type="entry name" value="HUPFHYPC"/>
</dbReference>
<dbReference type="Pfam" id="PF01455">
    <property type="entry name" value="HupF_HypC"/>
    <property type="match status" value="1"/>
</dbReference>
<keyword evidence="3" id="KW-1185">Reference proteome</keyword>
<comment type="caution">
    <text evidence="2">The sequence shown here is derived from an EMBL/GenBank/DDBJ whole genome shotgun (WGS) entry which is preliminary data.</text>
</comment>